<keyword evidence="3" id="KW-1185">Reference proteome</keyword>
<evidence type="ECO:0000313" key="3">
    <source>
        <dbReference type="Proteomes" id="UP000660729"/>
    </source>
</evidence>
<proteinExistence type="predicted"/>
<name>A0A8H6RQE4_9PEZI</name>
<feature type="region of interest" description="Disordered" evidence="1">
    <location>
        <begin position="32"/>
        <end position="67"/>
    </location>
</feature>
<reference evidence="2" key="1">
    <citation type="submission" date="2020-04" db="EMBL/GenBank/DDBJ databases">
        <title>Draft genome resource of the tomato pathogen Pseudocercospora fuligena.</title>
        <authorList>
            <person name="Zaccaron A."/>
        </authorList>
    </citation>
    <scope>NUCLEOTIDE SEQUENCE</scope>
    <source>
        <strain evidence="2">PF001</strain>
    </source>
</reference>
<dbReference type="EMBL" id="JABCIY010000040">
    <property type="protein sequence ID" value="KAF7195317.1"/>
    <property type="molecule type" value="Genomic_DNA"/>
</dbReference>
<sequence length="97" mass="10447">MNPGYMPNMNYMPFQGGNPPMGAVFYGANPPVDDSYHEASPPADEMSHEATPPADEADHKTNSPTESILGLRQQILGKSSINVDAPFAAGYPCVEHR</sequence>
<dbReference type="Proteomes" id="UP000660729">
    <property type="component" value="Unassembled WGS sequence"/>
</dbReference>
<accession>A0A8H6RQE4</accession>
<dbReference type="AlphaFoldDB" id="A0A8H6RQE4"/>
<organism evidence="2 3">
    <name type="scientific">Pseudocercospora fuligena</name>
    <dbReference type="NCBI Taxonomy" id="685502"/>
    <lineage>
        <taxon>Eukaryota</taxon>
        <taxon>Fungi</taxon>
        <taxon>Dikarya</taxon>
        <taxon>Ascomycota</taxon>
        <taxon>Pezizomycotina</taxon>
        <taxon>Dothideomycetes</taxon>
        <taxon>Dothideomycetidae</taxon>
        <taxon>Mycosphaerellales</taxon>
        <taxon>Mycosphaerellaceae</taxon>
        <taxon>Pseudocercospora</taxon>
    </lineage>
</organism>
<gene>
    <name evidence="2" type="ORF">HII31_03209</name>
</gene>
<evidence type="ECO:0000256" key="1">
    <source>
        <dbReference type="SAM" id="MobiDB-lite"/>
    </source>
</evidence>
<protein>
    <submittedName>
        <fullName evidence="2">Uncharacterized protein</fullName>
    </submittedName>
</protein>
<evidence type="ECO:0000313" key="2">
    <source>
        <dbReference type="EMBL" id="KAF7195317.1"/>
    </source>
</evidence>
<comment type="caution">
    <text evidence="2">The sequence shown here is derived from an EMBL/GenBank/DDBJ whole genome shotgun (WGS) entry which is preliminary data.</text>
</comment>